<evidence type="ECO:0000256" key="1">
    <source>
        <dbReference type="SAM" id="MobiDB-lite"/>
    </source>
</evidence>
<gene>
    <name evidence="4" type="primary">pglZ</name>
    <name evidence="4" type="ORF">OG517_20355</name>
</gene>
<protein>
    <submittedName>
        <fullName evidence="4">BREX-2 system phosphatase PglZ</fullName>
    </submittedName>
</protein>
<dbReference type="InterPro" id="IPR047992">
    <property type="entry name" value="BREX_PglZ"/>
</dbReference>
<dbReference type="InterPro" id="IPR058882">
    <property type="entry name" value="PglZ_C"/>
</dbReference>
<accession>A0ABZ1TE09</accession>
<dbReference type="EMBL" id="CP108090">
    <property type="protein sequence ID" value="WUQ13603.1"/>
    <property type="molecule type" value="Genomic_DNA"/>
</dbReference>
<feature type="domain" description="Alkaline phosphatase-like protein PglZ C-terminal" evidence="3">
    <location>
        <begin position="821"/>
        <end position="926"/>
    </location>
</feature>
<feature type="compositionally biased region" description="Low complexity" evidence="1">
    <location>
        <begin position="777"/>
        <end position="822"/>
    </location>
</feature>
<dbReference type="NCBIfam" id="NF033446">
    <property type="entry name" value="BREX_PglZ_2"/>
    <property type="match status" value="1"/>
</dbReference>
<feature type="region of interest" description="Disordered" evidence="1">
    <location>
        <begin position="665"/>
        <end position="704"/>
    </location>
</feature>
<proteinExistence type="predicted"/>
<dbReference type="Pfam" id="PF25863">
    <property type="entry name" value="PglZ_C"/>
    <property type="match status" value="1"/>
</dbReference>
<dbReference type="RefSeq" id="WP_328962547.1">
    <property type="nucleotide sequence ID" value="NZ_CP108090.1"/>
</dbReference>
<evidence type="ECO:0000313" key="4">
    <source>
        <dbReference type="EMBL" id="WUQ13603.1"/>
    </source>
</evidence>
<dbReference type="Pfam" id="PF08665">
    <property type="entry name" value="PglZ"/>
    <property type="match status" value="1"/>
</dbReference>
<evidence type="ECO:0000313" key="5">
    <source>
        <dbReference type="Proteomes" id="UP001432039"/>
    </source>
</evidence>
<dbReference type="Pfam" id="PF25861">
    <property type="entry name" value="PglZ_2nd"/>
    <property type="match status" value="1"/>
</dbReference>
<keyword evidence="5" id="KW-1185">Reference proteome</keyword>
<organism evidence="4 5">
    <name type="scientific">Streptomyces virginiae</name>
    <name type="common">Streptomyces cinnamonensis</name>
    <dbReference type="NCBI Taxonomy" id="1961"/>
    <lineage>
        <taxon>Bacteria</taxon>
        <taxon>Bacillati</taxon>
        <taxon>Actinomycetota</taxon>
        <taxon>Actinomycetes</taxon>
        <taxon>Kitasatosporales</taxon>
        <taxon>Streptomycetaceae</taxon>
        <taxon>Streptomyces</taxon>
    </lineage>
</organism>
<feature type="domain" description="Alkaline phosphatase-like protein PglZ second" evidence="2">
    <location>
        <begin position="185"/>
        <end position="332"/>
    </location>
</feature>
<evidence type="ECO:0000259" key="3">
    <source>
        <dbReference type="Pfam" id="PF25863"/>
    </source>
</evidence>
<dbReference type="Proteomes" id="UP001432039">
    <property type="component" value="Chromosome"/>
</dbReference>
<reference evidence="4" key="1">
    <citation type="submission" date="2022-10" db="EMBL/GenBank/DDBJ databases">
        <title>The complete genomes of actinobacterial strains from the NBC collection.</title>
        <authorList>
            <person name="Joergensen T.S."/>
            <person name="Alvarez Arevalo M."/>
            <person name="Sterndorff E.B."/>
            <person name="Faurdal D."/>
            <person name="Vuksanovic O."/>
            <person name="Mourched A.-S."/>
            <person name="Charusanti P."/>
            <person name="Shaw S."/>
            <person name="Blin K."/>
            <person name="Weber T."/>
        </authorList>
    </citation>
    <scope>NUCLEOTIDE SEQUENCE</scope>
    <source>
        <strain evidence="4">NBC_00248</strain>
    </source>
</reference>
<evidence type="ECO:0000259" key="2">
    <source>
        <dbReference type="Pfam" id="PF25861"/>
    </source>
</evidence>
<name>A0ABZ1TE09_STRVG</name>
<dbReference type="InterPro" id="IPR058881">
    <property type="entry name" value="PglZ_2nd"/>
</dbReference>
<sequence length="931" mass="98229">MTPRPVVGRRAIEVLLQAELPQAEGKRLVLVDAAYEDRGRDTEFTVRVDGEHRRVRVTDQESLLGIADAWQRHRTEAAAGQDDVLVVTGQVPADQLGWDLRAHAVRHRPLSVDRAEIVKQLFGATDVDARMSGERWLLDALLEAEPVDGGWPRAGAVLTRDRAVRALLEQRLRLGDTTSDTLDLDADTLFAWSRTPAGPASYAALATAERDGLAAWLTQAVGPAAATLMALAADGRGQDALPLGALASAALSSPSAEASGFALGTLFGQALSSFDELRPFADAATGVLTRWIAQAEGSGAQREDARGRVLDVLDHADRLAADARLSPLIGTDRLLPSGYRARLRDLATLLDGPAGHAEAALRELSEHQLSTVYADSTETACTAVRLLRWLRSPMPAVGSVAQGVHTHMTSSGWADLAVGVLAEGDGSRDGVVSGAYERLIAAARERRARLDEAFAHRLTVWAEGASAQAPGGSLLIENVLAEAAAPLARSGGRPLLLVLDGMSADVAVQLAGELDRRVWTEVVPRPRDGEQATRRAAVSMLPSLTKISRTSLLCGQPEQGGQDKERAGFTAFWKRRHRGRGAQLFHKGGYEGPPGHRLAPELLQALASDDIVGVVLNTIDDALADGREGARGRWRLGDITKLPDLLNAARDYGRPVVLVSDHGHVLDRTPRGHQPAPAEGVGGARWRTGTPGDGEIAVAGPRVRTPGGRAVLPWREDLRYTARQAGYHGGASLAEVTVPVITLVPSAALIPEGWTLLPSERIAPGWWHGEEGSAASAPEPLTGAPAAATTGAGAAAIDAAEETAVTRPEPAAEAAPHPADPAGLGERIVGTELYRAQRQFVRGVQDAKGDRAVAAALDALAAAGGKLSPGAVAAAAQAATGRSQRNAERFATVLERLLNIDGYPVLQLVESGRTVQLNKALLEEQFLGDAG</sequence>
<feature type="region of interest" description="Disordered" evidence="1">
    <location>
        <begin position="768"/>
        <end position="823"/>
    </location>
</feature>